<proteinExistence type="predicted"/>
<dbReference type="AlphaFoldDB" id="A0AAN6SA08"/>
<name>A0AAN6SA08_9PEZI</name>
<gene>
    <name evidence="1" type="ORF">QBC32DRAFT_144084</name>
</gene>
<organism evidence="1 2">
    <name type="scientific">Pseudoneurospora amorphoporcata</name>
    <dbReference type="NCBI Taxonomy" id="241081"/>
    <lineage>
        <taxon>Eukaryota</taxon>
        <taxon>Fungi</taxon>
        <taxon>Dikarya</taxon>
        <taxon>Ascomycota</taxon>
        <taxon>Pezizomycotina</taxon>
        <taxon>Sordariomycetes</taxon>
        <taxon>Sordariomycetidae</taxon>
        <taxon>Sordariales</taxon>
        <taxon>Sordariaceae</taxon>
        <taxon>Pseudoneurospora</taxon>
    </lineage>
</organism>
<reference evidence="1" key="2">
    <citation type="submission" date="2023-06" db="EMBL/GenBank/DDBJ databases">
        <authorList>
            <consortium name="Lawrence Berkeley National Laboratory"/>
            <person name="Mondo S.J."/>
            <person name="Hensen N."/>
            <person name="Bonometti L."/>
            <person name="Westerberg I."/>
            <person name="Brannstrom I.O."/>
            <person name="Guillou S."/>
            <person name="Cros-Aarteil S."/>
            <person name="Calhoun S."/>
            <person name="Haridas S."/>
            <person name="Kuo A."/>
            <person name="Pangilinan J."/>
            <person name="Riley R."/>
            <person name="Labutti K."/>
            <person name="Andreopoulos B."/>
            <person name="Lipzen A."/>
            <person name="Chen C."/>
            <person name="Yanf M."/>
            <person name="Daum C."/>
            <person name="Ng V."/>
            <person name="Clum A."/>
            <person name="Steindorff A."/>
            <person name="Ohm R."/>
            <person name="Martin F."/>
            <person name="Silar P."/>
            <person name="Natvig D."/>
            <person name="Lalanne C."/>
            <person name="Gautier V."/>
            <person name="Ament-Velasquez S.L."/>
            <person name="Kruys A."/>
            <person name="Hutchinson M.I."/>
            <person name="Powell A.J."/>
            <person name="Barry K."/>
            <person name="Miller A.N."/>
            <person name="Grigoriev I.V."/>
            <person name="Debuchy R."/>
            <person name="Gladieux P."/>
            <person name="Thoren M.H."/>
            <person name="Johannesson H."/>
        </authorList>
    </citation>
    <scope>NUCLEOTIDE SEQUENCE</scope>
    <source>
        <strain evidence="1">CBS 626.80</strain>
    </source>
</reference>
<comment type="caution">
    <text evidence="1">The sequence shown here is derived from an EMBL/GenBank/DDBJ whole genome shotgun (WGS) entry which is preliminary data.</text>
</comment>
<sequence length="78" mass="8952">MSGIEVAGLIIGIIPLLVTTIDQGYEFLDEWIHFRREFSEFSETVRCQRLLLKQLIRRTLVSVTKSEETSARMLGNPV</sequence>
<keyword evidence="2" id="KW-1185">Reference proteome</keyword>
<dbReference type="Proteomes" id="UP001303222">
    <property type="component" value="Unassembled WGS sequence"/>
</dbReference>
<dbReference type="EMBL" id="MU859714">
    <property type="protein sequence ID" value="KAK3946562.1"/>
    <property type="molecule type" value="Genomic_DNA"/>
</dbReference>
<dbReference type="PANTHER" id="PTHR35186">
    <property type="entry name" value="ANK_REP_REGION DOMAIN-CONTAINING PROTEIN"/>
    <property type="match status" value="1"/>
</dbReference>
<evidence type="ECO:0000313" key="1">
    <source>
        <dbReference type="EMBL" id="KAK3946562.1"/>
    </source>
</evidence>
<protein>
    <submittedName>
        <fullName evidence="1">Uncharacterized protein</fullName>
    </submittedName>
</protein>
<evidence type="ECO:0000313" key="2">
    <source>
        <dbReference type="Proteomes" id="UP001303222"/>
    </source>
</evidence>
<accession>A0AAN6SA08</accession>
<reference evidence="1" key="1">
    <citation type="journal article" date="2023" name="Mol. Phylogenet. Evol.">
        <title>Genome-scale phylogeny and comparative genomics of the fungal order Sordariales.</title>
        <authorList>
            <person name="Hensen N."/>
            <person name="Bonometti L."/>
            <person name="Westerberg I."/>
            <person name="Brannstrom I.O."/>
            <person name="Guillou S."/>
            <person name="Cros-Aarteil S."/>
            <person name="Calhoun S."/>
            <person name="Haridas S."/>
            <person name="Kuo A."/>
            <person name="Mondo S."/>
            <person name="Pangilinan J."/>
            <person name="Riley R."/>
            <person name="LaButti K."/>
            <person name="Andreopoulos B."/>
            <person name="Lipzen A."/>
            <person name="Chen C."/>
            <person name="Yan M."/>
            <person name="Daum C."/>
            <person name="Ng V."/>
            <person name="Clum A."/>
            <person name="Steindorff A."/>
            <person name="Ohm R.A."/>
            <person name="Martin F."/>
            <person name="Silar P."/>
            <person name="Natvig D.O."/>
            <person name="Lalanne C."/>
            <person name="Gautier V."/>
            <person name="Ament-Velasquez S.L."/>
            <person name="Kruys A."/>
            <person name="Hutchinson M.I."/>
            <person name="Powell A.J."/>
            <person name="Barry K."/>
            <person name="Miller A.N."/>
            <person name="Grigoriev I.V."/>
            <person name="Debuchy R."/>
            <person name="Gladieux P."/>
            <person name="Hiltunen Thoren M."/>
            <person name="Johannesson H."/>
        </authorList>
    </citation>
    <scope>NUCLEOTIDE SEQUENCE</scope>
    <source>
        <strain evidence="1">CBS 626.80</strain>
    </source>
</reference>
<dbReference type="PANTHER" id="PTHR35186:SF4">
    <property type="entry name" value="PRION-INHIBITION AND PROPAGATION HELO DOMAIN-CONTAINING PROTEIN"/>
    <property type="match status" value="1"/>
</dbReference>